<proteinExistence type="predicted"/>
<evidence type="ECO:0000313" key="2">
    <source>
        <dbReference type="Proteomes" id="UP000789375"/>
    </source>
</evidence>
<evidence type="ECO:0000313" key="1">
    <source>
        <dbReference type="EMBL" id="CAG8624457.1"/>
    </source>
</evidence>
<dbReference type="Proteomes" id="UP000789375">
    <property type="component" value="Unassembled WGS sequence"/>
</dbReference>
<gene>
    <name evidence="1" type="ORF">FMOSSE_LOCUS10161</name>
</gene>
<keyword evidence="2" id="KW-1185">Reference proteome</keyword>
<sequence>MPWENKNVYFVDRAETNEKLIELICEGEYLCLSYLSESVDKFWTIVARSIRRQLANKYKIELGDTKSFKSYNIVMETFDDIMEVFSDNAEIWSYFNGGRKNIVLFFDDIDILLSSRLDKTYWSCEVEEINGEYSSWILYKIYNLGTEISNYSTFSRMIKSLMSDDA</sequence>
<accession>A0A9N9GP22</accession>
<dbReference type="EMBL" id="CAJVPP010003238">
    <property type="protein sequence ID" value="CAG8624457.1"/>
    <property type="molecule type" value="Genomic_DNA"/>
</dbReference>
<name>A0A9N9GP22_FUNMO</name>
<reference evidence="1" key="1">
    <citation type="submission" date="2021-06" db="EMBL/GenBank/DDBJ databases">
        <authorList>
            <person name="Kallberg Y."/>
            <person name="Tangrot J."/>
            <person name="Rosling A."/>
        </authorList>
    </citation>
    <scope>NUCLEOTIDE SEQUENCE</scope>
    <source>
        <strain evidence="1">87-6 pot B 2015</strain>
    </source>
</reference>
<protein>
    <submittedName>
        <fullName evidence="1">3883_t:CDS:1</fullName>
    </submittedName>
</protein>
<comment type="caution">
    <text evidence="1">The sequence shown here is derived from an EMBL/GenBank/DDBJ whole genome shotgun (WGS) entry which is preliminary data.</text>
</comment>
<organism evidence="1 2">
    <name type="scientific">Funneliformis mosseae</name>
    <name type="common">Endomycorrhizal fungus</name>
    <name type="synonym">Glomus mosseae</name>
    <dbReference type="NCBI Taxonomy" id="27381"/>
    <lineage>
        <taxon>Eukaryota</taxon>
        <taxon>Fungi</taxon>
        <taxon>Fungi incertae sedis</taxon>
        <taxon>Mucoromycota</taxon>
        <taxon>Glomeromycotina</taxon>
        <taxon>Glomeromycetes</taxon>
        <taxon>Glomerales</taxon>
        <taxon>Glomeraceae</taxon>
        <taxon>Funneliformis</taxon>
    </lineage>
</organism>
<dbReference type="AlphaFoldDB" id="A0A9N9GP22"/>